<dbReference type="GO" id="GO:0045087">
    <property type="term" value="P:innate immune response"/>
    <property type="evidence" value="ECO:0007669"/>
    <property type="project" value="UniProtKB-KW"/>
</dbReference>
<keyword evidence="9" id="KW-0143">Chaperone</keyword>
<proteinExistence type="inferred from homology"/>
<comment type="subcellular location">
    <subcellularLocation>
        <location evidence="1">Endoplasmic reticulum membrane</location>
        <topology evidence="1">Single-pass membrane protein</topology>
    </subcellularLocation>
</comment>
<feature type="transmembrane region" description="Helical" evidence="12">
    <location>
        <begin position="68"/>
        <end position="88"/>
    </location>
</feature>
<name>A0A0D2VY63_CAPO3</name>
<gene>
    <name evidence="13" type="ORF">CAOG_006911</name>
</gene>
<evidence type="ECO:0000256" key="11">
    <source>
        <dbReference type="SAM" id="MobiDB-lite"/>
    </source>
</evidence>
<evidence type="ECO:0000256" key="3">
    <source>
        <dbReference type="ARBA" id="ARBA00022588"/>
    </source>
</evidence>
<evidence type="ECO:0000313" key="14">
    <source>
        <dbReference type="Proteomes" id="UP000008743"/>
    </source>
</evidence>
<protein>
    <recommendedName>
        <fullName evidence="10">Essential for reactive oxygen species protein</fullName>
    </recommendedName>
</protein>
<dbReference type="AlphaFoldDB" id="A0A0D2VY63"/>
<evidence type="ECO:0000256" key="10">
    <source>
        <dbReference type="ARBA" id="ARBA00030424"/>
    </source>
</evidence>
<reference evidence="14" key="1">
    <citation type="submission" date="2011-02" db="EMBL/GenBank/DDBJ databases">
        <title>The Genome Sequence of Capsaspora owczarzaki ATCC 30864.</title>
        <authorList>
            <person name="Russ C."/>
            <person name="Cuomo C."/>
            <person name="Burger G."/>
            <person name="Gray M.W."/>
            <person name="Holland P.W.H."/>
            <person name="King N."/>
            <person name="Lang F.B.F."/>
            <person name="Roger A.J."/>
            <person name="Ruiz-Trillo I."/>
            <person name="Young S.K."/>
            <person name="Zeng Q."/>
            <person name="Gargeya S."/>
            <person name="Alvarado L."/>
            <person name="Berlin A."/>
            <person name="Chapman S.B."/>
            <person name="Chen Z."/>
            <person name="Freedman E."/>
            <person name="Gellesch M."/>
            <person name="Goldberg J."/>
            <person name="Griggs A."/>
            <person name="Gujja S."/>
            <person name="Heilman E."/>
            <person name="Heiman D."/>
            <person name="Howarth C."/>
            <person name="Mehta T."/>
            <person name="Neiman D."/>
            <person name="Pearson M."/>
            <person name="Roberts A."/>
            <person name="Saif S."/>
            <person name="Shea T."/>
            <person name="Shenoy N."/>
            <person name="Sisk P."/>
            <person name="Stolte C."/>
            <person name="Sykes S."/>
            <person name="White J."/>
            <person name="Yandava C."/>
            <person name="Haas B."/>
            <person name="Nusbaum C."/>
            <person name="Birren B."/>
        </authorList>
    </citation>
    <scope>NUCLEOTIDE SEQUENCE</scope>
    <source>
        <strain evidence="14">ATCC 30864</strain>
    </source>
</reference>
<dbReference type="EMBL" id="KE346371">
    <property type="protein sequence ID" value="KJE96612.1"/>
    <property type="molecule type" value="Genomic_DNA"/>
</dbReference>
<evidence type="ECO:0000256" key="12">
    <source>
        <dbReference type="SAM" id="Phobius"/>
    </source>
</evidence>
<feature type="region of interest" description="Disordered" evidence="11">
    <location>
        <begin position="221"/>
        <end position="260"/>
    </location>
</feature>
<comment type="similarity">
    <text evidence="2">Belongs to the CYBC1 family.</text>
</comment>
<feature type="compositionally biased region" description="Acidic residues" evidence="11">
    <location>
        <begin position="233"/>
        <end position="243"/>
    </location>
</feature>
<sequence>MNGTTCEICVCECFNAHLFCWRFLLLLTHHHYICRNSESYTEHVQCIHTWAATRTVLGMSSFVDVRRLPAFLSFGVLLFMFNPTTLFWRVVQVLFCAFLGVSNMELWEEVIVDKSAGQISMRRYNFIDWTRARYVVQIADVDEVIVGQHALGFGGFSQLCFRAELVLNTGAVVPLTDTYSLGQGKNVDKIVDFLSDFVGLEVDPNEEHTVRKTVRMRLEDDDAAATAAQQSSSDDESDPDEDQEAKYLQQRAADSLNATN</sequence>
<dbReference type="InterPro" id="IPR027846">
    <property type="entry name" value="Cybc1"/>
</dbReference>
<dbReference type="GO" id="GO:0005789">
    <property type="term" value="C:endoplasmic reticulum membrane"/>
    <property type="evidence" value="ECO:0007669"/>
    <property type="project" value="UniProtKB-SubCell"/>
</dbReference>
<dbReference type="PANTHER" id="PTHR31837">
    <property type="entry name" value="CYTOCHROME B-245 CHAPERONE 1"/>
    <property type="match status" value="1"/>
</dbReference>
<evidence type="ECO:0000256" key="1">
    <source>
        <dbReference type="ARBA" id="ARBA00004389"/>
    </source>
</evidence>
<keyword evidence="6" id="KW-0391">Immunity</keyword>
<dbReference type="Proteomes" id="UP000008743">
    <property type="component" value="Unassembled WGS sequence"/>
</dbReference>
<evidence type="ECO:0000256" key="9">
    <source>
        <dbReference type="ARBA" id="ARBA00023186"/>
    </source>
</evidence>
<keyword evidence="7 12" id="KW-1133">Transmembrane helix</keyword>
<dbReference type="PANTHER" id="PTHR31837:SF3">
    <property type="entry name" value="CYTOCHROME B-245 CHAPERONE 1"/>
    <property type="match status" value="1"/>
</dbReference>
<keyword evidence="5" id="KW-0256">Endoplasmic reticulum</keyword>
<evidence type="ECO:0000256" key="2">
    <source>
        <dbReference type="ARBA" id="ARBA00009907"/>
    </source>
</evidence>
<evidence type="ECO:0000256" key="5">
    <source>
        <dbReference type="ARBA" id="ARBA00022824"/>
    </source>
</evidence>
<dbReference type="OrthoDB" id="10022724at2759"/>
<evidence type="ECO:0000256" key="8">
    <source>
        <dbReference type="ARBA" id="ARBA00023136"/>
    </source>
</evidence>
<evidence type="ECO:0000256" key="6">
    <source>
        <dbReference type="ARBA" id="ARBA00022859"/>
    </source>
</evidence>
<keyword evidence="14" id="KW-1185">Reference proteome</keyword>
<dbReference type="Pfam" id="PF15169">
    <property type="entry name" value="Cybc1_Eros"/>
    <property type="match status" value="1"/>
</dbReference>
<keyword evidence="8 12" id="KW-0472">Membrane</keyword>
<keyword evidence="4 12" id="KW-0812">Transmembrane</keyword>
<evidence type="ECO:0000256" key="7">
    <source>
        <dbReference type="ARBA" id="ARBA00022989"/>
    </source>
</evidence>
<accession>A0A0D2VY63</accession>
<keyword evidence="3" id="KW-0399">Innate immunity</keyword>
<evidence type="ECO:0000313" key="13">
    <source>
        <dbReference type="EMBL" id="KJE96612.1"/>
    </source>
</evidence>
<evidence type="ECO:0000256" key="4">
    <source>
        <dbReference type="ARBA" id="ARBA00022692"/>
    </source>
</evidence>
<organism evidence="13 14">
    <name type="scientific">Capsaspora owczarzaki (strain ATCC 30864)</name>
    <dbReference type="NCBI Taxonomy" id="595528"/>
    <lineage>
        <taxon>Eukaryota</taxon>
        <taxon>Filasterea</taxon>
        <taxon>Capsaspora</taxon>
    </lineage>
</organism>